<dbReference type="EMBL" id="JARQZJ010000064">
    <property type="protein sequence ID" value="KAK9880406.1"/>
    <property type="molecule type" value="Genomic_DNA"/>
</dbReference>
<comment type="caution">
    <text evidence="2">The sequence shown here is derived from an EMBL/GenBank/DDBJ whole genome shotgun (WGS) entry which is preliminary data.</text>
</comment>
<feature type="region of interest" description="Disordered" evidence="1">
    <location>
        <begin position="1"/>
        <end position="79"/>
    </location>
</feature>
<evidence type="ECO:0000313" key="2">
    <source>
        <dbReference type="EMBL" id="KAK9880406.1"/>
    </source>
</evidence>
<dbReference type="Proteomes" id="UP001431783">
    <property type="component" value="Unassembled WGS sequence"/>
</dbReference>
<organism evidence="2 3">
    <name type="scientific">Henosepilachna vigintioctopunctata</name>
    <dbReference type="NCBI Taxonomy" id="420089"/>
    <lineage>
        <taxon>Eukaryota</taxon>
        <taxon>Metazoa</taxon>
        <taxon>Ecdysozoa</taxon>
        <taxon>Arthropoda</taxon>
        <taxon>Hexapoda</taxon>
        <taxon>Insecta</taxon>
        <taxon>Pterygota</taxon>
        <taxon>Neoptera</taxon>
        <taxon>Endopterygota</taxon>
        <taxon>Coleoptera</taxon>
        <taxon>Polyphaga</taxon>
        <taxon>Cucujiformia</taxon>
        <taxon>Coccinelloidea</taxon>
        <taxon>Coccinellidae</taxon>
        <taxon>Epilachninae</taxon>
        <taxon>Epilachnini</taxon>
        <taxon>Henosepilachna</taxon>
    </lineage>
</organism>
<reference evidence="2 3" key="1">
    <citation type="submission" date="2023-03" db="EMBL/GenBank/DDBJ databases">
        <title>Genome insight into feeding habits of ladybird beetles.</title>
        <authorList>
            <person name="Li H.-S."/>
            <person name="Huang Y.-H."/>
            <person name="Pang H."/>
        </authorList>
    </citation>
    <scope>NUCLEOTIDE SEQUENCE [LARGE SCALE GENOMIC DNA]</scope>
    <source>
        <strain evidence="2">SYSU_2023b</strain>
        <tissue evidence="2">Whole body</tissue>
    </source>
</reference>
<keyword evidence="3" id="KW-1185">Reference proteome</keyword>
<feature type="compositionally biased region" description="Polar residues" evidence="1">
    <location>
        <begin position="9"/>
        <end position="32"/>
    </location>
</feature>
<accession>A0AAW1U9U2</accession>
<dbReference type="AlphaFoldDB" id="A0AAW1U9U2"/>
<evidence type="ECO:0000313" key="3">
    <source>
        <dbReference type="Proteomes" id="UP001431783"/>
    </source>
</evidence>
<protein>
    <submittedName>
        <fullName evidence="2">Uncharacterized protein</fullName>
    </submittedName>
</protein>
<proteinExistence type="predicted"/>
<evidence type="ECO:0000256" key="1">
    <source>
        <dbReference type="SAM" id="MobiDB-lite"/>
    </source>
</evidence>
<sequence>MQPVCHCSGVSSSCTQQQPASGTSVAALQNRSGHARPRVCESSRSGAYASVHHLGRLPGQSTPMEPGTDRDRVATSPRSLRRRAEMCPIIITPRFAACHQLSRCEN</sequence>
<gene>
    <name evidence="2" type="ORF">WA026_010285</name>
</gene>
<name>A0AAW1U9U2_9CUCU</name>